<dbReference type="GO" id="GO:0004731">
    <property type="term" value="F:purine-nucleoside phosphorylase activity"/>
    <property type="evidence" value="ECO:0007669"/>
    <property type="project" value="TreeGrafter"/>
</dbReference>
<accession>A0A1Q2CWP4</accession>
<reference evidence="5 6" key="1">
    <citation type="journal article" date="2008" name="Int. J. Syst. Evol. Microbiol.">
        <title>Tessaracoccus flavescens sp. nov., isolated from marine sediment.</title>
        <authorList>
            <person name="Lee D.W."/>
            <person name="Lee S.D."/>
        </authorList>
    </citation>
    <scope>NUCLEOTIDE SEQUENCE [LARGE SCALE GENOMIC DNA]</scope>
    <source>
        <strain evidence="5 6">SST-39T</strain>
    </source>
</reference>
<evidence type="ECO:0000256" key="2">
    <source>
        <dbReference type="ARBA" id="ARBA00021980"/>
    </source>
</evidence>
<dbReference type="GO" id="GO:0006152">
    <property type="term" value="P:purine nucleoside catabolic process"/>
    <property type="evidence" value="ECO:0007669"/>
    <property type="project" value="TreeGrafter"/>
</dbReference>
<organism evidence="5 6">
    <name type="scientific">Tessaracoccus flavescens</name>
    <dbReference type="NCBI Taxonomy" id="399497"/>
    <lineage>
        <taxon>Bacteria</taxon>
        <taxon>Bacillati</taxon>
        <taxon>Actinomycetota</taxon>
        <taxon>Actinomycetes</taxon>
        <taxon>Propionibacteriales</taxon>
        <taxon>Propionibacteriaceae</taxon>
        <taxon>Tessaracoccus</taxon>
    </lineage>
</organism>
<dbReference type="GO" id="GO:0004850">
    <property type="term" value="F:uridine phosphorylase activity"/>
    <property type="evidence" value="ECO:0007669"/>
    <property type="project" value="UniProtKB-EC"/>
</dbReference>
<dbReference type="PANTHER" id="PTHR43691">
    <property type="entry name" value="URIDINE PHOSPHORYLASE"/>
    <property type="match status" value="1"/>
</dbReference>
<dbReference type="RefSeq" id="WP_077348989.1">
    <property type="nucleotide sequence ID" value="NZ_CP019607.1"/>
</dbReference>
<comment type="catalytic activity">
    <reaction evidence="3">
        <text>uridine + phosphate = alpha-D-ribose 1-phosphate + uracil</text>
        <dbReference type="Rhea" id="RHEA:24388"/>
        <dbReference type="ChEBI" id="CHEBI:16704"/>
        <dbReference type="ChEBI" id="CHEBI:17568"/>
        <dbReference type="ChEBI" id="CHEBI:43474"/>
        <dbReference type="ChEBI" id="CHEBI:57720"/>
        <dbReference type="EC" id="2.4.2.3"/>
    </reaction>
</comment>
<evidence type="ECO:0000313" key="5">
    <source>
        <dbReference type="EMBL" id="AQP50543.1"/>
    </source>
</evidence>
<dbReference type="EMBL" id="CP019607">
    <property type="protein sequence ID" value="AQP50543.1"/>
    <property type="molecule type" value="Genomic_DNA"/>
</dbReference>
<dbReference type="AlphaFoldDB" id="A0A1Q2CWP4"/>
<dbReference type="Proteomes" id="UP000188235">
    <property type="component" value="Chromosome"/>
</dbReference>
<dbReference type="SUPFAM" id="SSF53167">
    <property type="entry name" value="Purine and uridine phosphorylases"/>
    <property type="match status" value="1"/>
</dbReference>
<dbReference type="InterPro" id="IPR000845">
    <property type="entry name" value="Nucleoside_phosphorylase_d"/>
</dbReference>
<proteinExistence type="predicted"/>
<dbReference type="PANTHER" id="PTHR43691:SF11">
    <property type="entry name" value="FI09636P-RELATED"/>
    <property type="match status" value="1"/>
</dbReference>
<protein>
    <recommendedName>
        <fullName evidence="2">Uridine phosphorylase</fullName>
        <ecNumber evidence="1">2.4.2.3</ecNumber>
    </recommendedName>
</protein>
<evidence type="ECO:0000259" key="4">
    <source>
        <dbReference type="Pfam" id="PF01048"/>
    </source>
</evidence>
<evidence type="ECO:0000313" key="6">
    <source>
        <dbReference type="Proteomes" id="UP000188235"/>
    </source>
</evidence>
<dbReference type="Pfam" id="PF01048">
    <property type="entry name" value="PNP_UDP_1"/>
    <property type="match status" value="1"/>
</dbReference>
<dbReference type="OrthoDB" id="7945729at2"/>
<sequence>MTERPVSPLLEFDHDREAFISPSALITPRDDVPRACVLTWFRDAADRAVEETHGRRIMQLRWEDGPRPVYEINHEGRQVTLAPMPVGAAPAASMLEELIALGCRSFIACGGAGALRPDLTLGHLVLVTSALRDEGASHHYLPPARTLDSDPVAVDVLRATLTDLSLPFAEGRAWTTDGIYRETPGRIAARVEEGCLTVDMEASAVAAVARFRGVPLAQVLYGGDDLTGEVWDERGWQDNHEVRDRLIRVAATAALRLEGATGQGR</sequence>
<dbReference type="GO" id="GO:0005829">
    <property type="term" value="C:cytosol"/>
    <property type="evidence" value="ECO:0007669"/>
    <property type="project" value="TreeGrafter"/>
</dbReference>
<dbReference type="KEGG" id="tfa:BW733_06555"/>
<dbReference type="EC" id="2.4.2.3" evidence="1"/>
<dbReference type="InterPro" id="IPR035994">
    <property type="entry name" value="Nucleoside_phosphorylase_sf"/>
</dbReference>
<feature type="domain" description="Nucleoside phosphorylase" evidence="4">
    <location>
        <begin position="67"/>
        <end position="252"/>
    </location>
</feature>
<keyword evidence="6" id="KW-1185">Reference proteome</keyword>
<name>A0A1Q2CWP4_9ACTN</name>
<evidence type="ECO:0000256" key="1">
    <source>
        <dbReference type="ARBA" id="ARBA00011888"/>
    </source>
</evidence>
<dbReference type="Gene3D" id="3.40.50.1580">
    <property type="entry name" value="Nucleoside phosphorylase domain"/>
    <property type="match status" value="1"/>
</dbReference>
<dbReference type="CDD" id="cd09007">
    <property type="entry name" value="NP-I_spr0068"/>
    <property type="match status" value="1"/>
</dbReference>
<evidence type="ECO:0000256" key="3">
    <source>
        <dbReference type="ARBA" id="ARBA00048447"/>
    </source>
</evidence>
<gene>
    <name evidence="5" type="ORF">BW733_06555</name>
</gene>